<feature type="domain" description="Exonuclease" evidence="10">
    <location>
        <begin position="49"/>
        <end position="227"/>
    </location>
</feature>
<evidence type="ECO:0000313" key="13">
    <source>
        <dbReference type="Proteomes" id="UP000694621"/>
    </source>
</evidence>
<dbReference type="GO" id="GO:0008311">
    <property type="term" value="F:double-stranded DNA 3'-5' DNA exonuclease activity"/>
    <property type="evidence" value="ECO:0007669"/>
    <property type="project" value="UniProtKB-EC"/>
</dbReference>
<dbReference type="Proteomes" id="UP000694621">
    <property type="component" value="Unplaced"/>
</dbReference>
<reference evidence="11 14" key="1">
    <citation type="submission" date="2021-07" db="EMBL/GenBank/DDBJ databases">
        <authorList>
            <person name="Imarazene B."/>
            <person name="Zahm M."/>
            <person name="Klopp C."/>
            <person name="Cabau C."/>
            <person name="Beille S."/>
            <person name="Jouanno E."/>
            <person name="Castinel A."/>
            <person name="Lluch J."/>
            <person name="Gil L."/>
            <person name="Kuchtly C."/>
            <person name="Lopez Roques C."/>
            <person name="Donnadieu C."/>
            <person name="Parrinello H."/>
            <person name="Journot L."/>
            <person name="Du K."/>
            <person name="Schartl M."/>
            <person name="Retaux S."/>
            <person name="Guiguen Y."/>
        </authorList>
    </citation>
    <scope>NUCLEOTIDE SEQUENCE [LARGE SCALE GENOMIC DNA]</scope>
    <source>
        <strain evidence="11">Pach_M1</strain>
        <tissue evidence="11">Testis</tissue>
    </source>
</reference>
<dbReference type="PANTHER" id="PTHR13058">
    <property type="entry name" value="THREE PRIME REPAIR EXONUCLEASE 1, 2"/>
    <property type="match status" value="1"/>
</dbReference>
<evidence type="ECO:0000313" key="12">
    <source>
        <dbReference type="Ensembl" id="ENSAMXP00005029744.1"/>
    </source>
</evidence>
<gene>
    <name evidence="11" type="ORF">AMEX_G3567</name>
</gene>
<dbReference type="GO" id="GO:0046872">
    <property type="term" value="F:metal ion binding"/>
    <property type="evidence" value="ECO:0007669"/>
    <property type="project" value="UniProtKB-KW"/>
</dbReference>
<keyword evidence="8" id="KW-0460">Magnesium</keyword>
<dbReference type="AlphaFoldDB" id="A0A8B9K1T7"/>
<accession>A0A8B9K1T7</accession>
<reference evidence="12" key="2">
    <citation type="submission" date="2025-05" db="UniProtKB">
        <authorList>
            <consortium name="Ensembl"/>
        </authorList>
    </citation>
    <scope>IDENTIFICATION</scope>
</reference>
<evidence type="ECO:0000256" key="4">
    <source>
        <dbReference type="ARBA" id="ARBA00022722"/>
    </source>
</evidence>
<dbReference type="SMART" id="SM00479">
    <property type="entry name" value="EXOIII"/>
    <property type="match status" value="1"/>
</dbReference>
<keyword evidence="7" id="KW-0269">Exonuclease</keyword>
<evidence type="ECO:0000256" key="1">
    <source>
        <dbReference type="ARBA" id="ARBA00000493"/>
    </source>
</evidence>
<evidence type="ECO:0000256" key="6">
    <source>
        <dbReference type="ARBA" id="ARBA00022801"/>
    </source>
</evidence>
<comment type="catalytic activity">
    <reaction evidence="1">
        <text>Exonucleolytic cleavage in the 3'- to 5'-direction to yield nucleoside 5'-phosphates.</text>
        <dbReference type="EC" id="3.1.11.2"/>
    </reaction>
</comment>
<dbReference type="InterPro" id="IPR012337">
    <property type="entry name" value="RNaseH-like_sf"/>
</dbReference>
<evidence type="ECO:0000256" key="3">
    <source>
        <dbReference type="ARBA" id="ARBA00012115"/>
    </source>
</evidence>
<dbReference type="GO" id="GO:0006308">
    <property type="term" value="P:DNA catabolic process"/>
    <property type="evidence" value="ECO:0007669"/>
    <property type="project" value="TreeGrafter"/>
</dbReference>
<evidence type="ECO:0000313" key="14">
    <source>
        <dbReference type="Proteomes" id="UP000752171"/>
    </source>
</evidence>
<evidence type="ECO:0000256" key="7">
    <source>
        <dbReference type="ARBA" id="ARBA00022839"/>
    </source>
</evidence>
<dbReference type="InterPro" id="IPR013520">
    <property type="entry name" value="Ribonucl_H"/>
</dbReference>
<name>A0A8B9K1T7_ASTMX</name>
<dbReference type="PANTHER" id="PTHR13058:SF22">
    <property type="entry name" value="EXODEOXYRIBONUCLEASE III"/>
    <property type="match status" value="1"/>
</dbReference>
<dbReference type="OrthoDB" id="10250935at2759"/>
<dbReference type="Gene3D" id="3.30.420.10">
    <property type="entry name" value="Ribonuclease H-like superfamily/Ribonuclease H"/>
    <property type="match status" value="1"/>
</dbReference>
<dbReference type="InterPro" id="IPR036397">
    <property type="entry name" value="RNaseH_sf"/>
</dbReference>
<evidence type="ECO:0000259" key="10">
    <source>
        <dbReference type="SMART" id="SM00479"/>
    </source>
</evidence>
<comment type="cofactor">
    <cofactor evidence="2">
        <name>Mg(2+)</name>
        <dbReference type="ChEBI" id="CHEBI:18420"/>
    </cofactor>
</comment>
<dbReference type="SUPFAM" id="SSF53098">
    <property type="entry name" value="Ribonuclease H-like"/>
    <property type="match status" value="1"/>
</dbReference>
<evidence type="ECO:0000256" key="5">
    <source>
        <dbReference type="ARBA" id="ARBA00022723"/>
    </source>
</evidence>
<dbReference type="GO" id="GO:0003676">
    <property type="term" value="F:nucleic acid binding"/>
    <property type="evidence" value="ECO:0007669"/>
    <property type="project" value="InterPro"/>
</dbReference>
<dbReference type="CDD" id="cd06127">
    <property type="entry name" value="DEDDh"/>
    <property type="match status" value="1"/>
</dbReference>
<keyword evidence="6" id="KW-0378">Hydrolase</keyword>
<dbReference type="Pfam" id="PF00929">
    <property type="entry name" value="RNase_T"/>
    <property type="match status" value="1"/>
</dbReference>
<sequence length="282" mass="31007">MCAFGIKPDISHRGIQTRRQSEKITAECLKTADTAVTADMTTQLTDSPSTVFFDLETTGLGSSCDIVQLAAVSGSHTLNLFMVPRCRIDPGASRVTGFKVRRQRLFLHRRPVLTNSLKEALVSFITFLGMFGRPILVGHNIRRFDCLVLARVLDEFGLKAVFQARVAGFLDSLPLARQLLKDSGLQSFKQENLVKTVLGVSYAAHNALADVQALQKLYWALRPTAGHIQQHTFSLDSLNTATVKPVRLPGQSNLCENFQKAVKVTVNGTGQVIRLLDKTKGV</sequence>
<dbReference type="EC" id="3.1.11.2" evidence="3"/>
<protein>
    <recommendedName>
        <fullName evidence="3">exodeoxyribonuclease III</fullName>
        <ecNumber evidence="3">3.1.11.2</ecNumber>
    </recommendedName>
</protein>
<proteinExistence type="inferred from homology"/>
<evidence type="ECO:0000313" key="11">
    <source>
        <dbReference type="EMBL" id="KAG9280814.1"/>
    </source>
</evidence>
<keyword evidence="4" id="KW-0540">Nuclease</keyword>
<keyword evidence="5" id="KW-0479">Metal-binding</keyword>
<dbReference type="FunFam" id="3.30.420.10:FF:000247">
    <property type="entry name" value="Si:ch1073-296i8.2"/>
    <property type="match status" value="1"/>
</dbReference>
<dbReference type="InterPro" id="IPR040393">
    <property type="entry name" value="TREX1/2"/>
</dbReference>
<dbReference type="Proteomes" id="UP000752171">
    <property type="component" value="Unassembled WGS sequence"/>
</dbReference>
<organism evidence="12 13">
    <name type="scientific">Astyanax mexicanus</name>
    <name type="common">Blind cave fish</name>
    <name type="synonym">Astyanax fasciatus mexicanus</name>
    <dbReference type="NCBI Taxonomy" id="7994"/>
    <lineage>
        <taxon>Eukaryota</taxon>
        <taxon>Metazoa</taxon>
        <taxon>Chordata</taxon>
        <taxon>Craniata</taxon>
        <taxon>Vertebrata</taxon>
        <taxon>Euteleostomi</taxon>
        <taxon>Actinopterygii</taxon>
        <taxon>Neopterygii</taxon>
        <taxon>Teleostei</taxon>
        <taxon>Ostariophysi</taxon>
        <taxon>Characiformes</taxon>
        <taxon>Characoidei</taxon>
        <taxon>Acestrorhamphidae</taxon>
        <taxon>Acestrorhamphinae</taxon>
        <taxon>Astyanax</taxon>
    </lineage>
</organism>
<dbReference type="EMBL" id="JAICCE010000002">
    <property type="protein sequence ID" value="KAG9280814.1"/>
    <property type="molecule type" value="Genomic_DNA"/>
</dbReference>
<evidence type="ECO:0000256" key="2">
    <source>
        <dbReference type="ARBA" id="ARBA00001946"/>
    </source>
</evidence>
<dbReference type="GO" id="GO:0005737">
    <property type="term" value="C:cytoplasm"/>
    <property type="evidence" value="ECO:0007669"/>
    <property type="project" value="TreeGrafter"/>
</dbReference>
<comment type="similarity">
    <text evidence="9">Belongs to the exonuclease superfamily. TREX family.</text>
</comment>
<evidence type="ECO:0000256" key="8">
    <source>
        <dbReference type="ARBA" id="ARBA00022842"/>
    </source>
</evidence>
<evidence type="ECO:0000256" key="9">
    <source>
        <dbReference type="ARBA" id="ARBA00025769"/>
    </source>
</evidence>
<dbReference type="Ensembl" id="ENSAMXT00005032596.1">
    <property type="protein sequence ID" value="ENSAMXP00005029744.1"/>
    <property type="gene ID" value="ENSAMXG00005014692.1"/>
</dbReference>